<accession>A0A1F4URC1</accession>
<gene>
    <name evidence="2" type="ORF">A2886_03525</name>
</gene>
<proteinExistence type="predicted"/>
<dbReference type="InterPro" id="IPR051532">
    <property type="entry name" value="Ester_Hydrolysis_Enzymes"/>
</dbReference>
<dbReference type="Gene3D" id="3.40.50.1110">
    <property type="entry name" value="SGNH hydrolase"/>
    <property type="match status" value="1"/>
</dbReference>
<dbReference type="PANTHER" id="PTHR30383">
    <property type="entry name" value="THIOESTERASE 1/PROTEASE 1/LYSOPHOSPHOLIPASE L1"/>
    <property type="match status" value="1"/>
</dbReference>
<sequence length="234" mass="27263">MKSYLQKFKNFEPLKVLVAGDSTSSPYWCHPHWVDWLDLIFRGEDDWAGVQGRLIINSARDGAKIEYFLENFAFLISDFDPDVVILSLGINERFPSFDPIKTKTDLDSLFRKIAGVGMDLVAWSPHPLLNNKFSNEIKQIRDMYEELCDKYDAKFVDVHSEFEKYDLTKLFTFKLTFDNVIAKMKPSEIDYLHCNTVGHQIIADKIAKEAFDLELYDWDGYGTMNLVDLEKYKK</sequence>
<dbReference type="STRING" id="1802617.A2886_03525"/>
<dbReference type="Pfam" id="PF13472">
    <property type="entry name" value="Lipase_GDSL_2"/>
    <property type="match status" value="1"/>
</dbReference>
<dbReference type="InterPro" id="IPR036514">
    <property type="entry name" value="SGNH_hydro_sf"/>
</dbReference>
<dbReference type="AlphaFoldDB" id="A0A1F4URC1"/>
<protein>
    <recommendedName>
        <fullName evidence="1">SGNH hydrolase-type esterase domain-containing protein</fullName>
    </recommendedName>
</protein>
<comment type="caution">
    <text evidence="2">The sequence shown here is derived from an EMBL/GenBank/DDBJ whole genome shotgun (WGS) entry which is preliminary data.</text>
</comment>
<dbReference type="InterPro" id="IPR013830">
    <property type="entry name" value="SGNH_hydro"/>
</dbReference>
<reference evidence="2 3" key="1">
    <citation type="journal article" date="2016" name="Nat. Commun.">
        <title>Thousands of microbial genomes shed light on interconnected biogeochemical processes in an aquifer system.</title>
        <authorList>
            <person name="Anantharaman K."/>
            <person name="Brown C.T."/>
            <person name="Hug L.A."/>
            <person name="Sharon I."/>
            <person name="Castelle C.J."/>
            <person name="Probst A.J."/>
            <person name="Thomas B.C."/>
            <person name="Singh A."/>
            <person name="Wilkins M.J."/>
            <person name="Karaoz U."/>
            <person name="Brodie E.L."/>
            <person name="Williams K.H."/>
            <person name="Hubbard S.S."/>
            <person name="Banfield J.F."/>
        </authorList>
    </citation>
    <scope>NUCLEOTIDE SEQUENCE [LARGE SCALE GENOMIC DNA]</scope>
</reference>
<feature type="domain" description="SGNH hydrolase-type esterase" evidence="1">
    <location>
        <begin position="19"/>
        <end position="201"/>
    </location>
</feature>
<name>A0A1F4URC1_UNCKA</name>
<dbReference type="SUPFAM" id="SSF52266">
    <property type="entry name" value="SGNH hydrolase"/>
    <property type="match status" value="1"/>
</dbReference>
<dbReference type="CDD" id="cd00229">
    <property type="entry name" value="SGNH_hydrolase"/>
    <property type="match status" value="1"/>
</dbReference>
<dbReference type="Proteomes" id="UP000176608">
    <property type="component" value="Unassembled WGS sequence"/>
</dbReference>
<evidence type="ECO:0000313" key="2">
    <source>
        <dbReference type="EMBL" id="OGC47466.1"/>
    </source>
</evidence>
<evidence type="ECO:0000313" key="3">
    <source>
        <dbReference type="Proteomes" id="UP000176608"/>
    </source>
</evidence>
<organism evidence="2 3">
    <name type="scientific">candidate division WWE3 bacterium RIFCSPHIGHO2_01_FULL_42_13</name>
    <dbReference type="NCBI Taxonomy" id="1802617"/>
    <lineage>
        <taxon>Bacteria</taxon>
        <taxon>Katanobacteria</taxon>
    </lineage>
</organism>
<evidence type="ECO:0000259" key="1">
    <source>
        <dbReference type="Pfam" id="PF13472"/>
    </source>
</evidence>
<dbReference type="EMBL" id="MEVA01000009">
    <property type="protein sequence ID" value="OGC47466.1"/>
    <property type="molecule type" value="Genomic_DNA"/>
</dbReference>